<keyword evidence="4" id="KW-1185">Reference proteome</keyword>
<evidence type="ECO:0000313" key="3">
    <source>
        <dbReference type="EMBL" id="SDC74226.1"/>
    </source>
</evidence>
<feature type="transmembrane region" description="Helical" evidence="2">
    <location>
        <begin position="24"/>
        <end position="44"/>
    </location>
</feature>
<protein>
    <submittedName>
        <fullName evidence="3">Uncharacterized protein</fullName>
    </submittedName>
</protein>
<proteinExistence type="predicted"/>
<keyword evidence="2" id="KW-0472">Membrane</keyword>
<feature type="region of interest" description="Disordered" evidence="1">
    <location>
        <begin position="1"/>
        <end position="21"/>
    </location>
</feature>
<dbReference type="EMBL" id="FMYH01000003">
    <property type="protein sequence ID" value="SDC74226.1"/>
    <property type="molecule type" value="Genomic_DNA"/>
</dbReference>
<reference evidence="3 4" key="1">
    <citation type="submission" date="2016-09" db="EMBL/GenBank/DDBJ databases">
        <authorList>
            <person name="Capua I."/>
            <person name="De Benedictis P."/>
            <person name="Joannis T."/>
            <person name="Lombin L.H."/>
            <person name="Cattoli G."/>
        </authorList>
    </citation>
    <scope>NUCLEOTIDE SEQUENCE [LARGE SCALE GENOMIC DNA]</scope>
    <source>
        <strain evidence="3 4">ISLP-3</strain>
    </source>
</reference>
<dbReference type="AlphaFoldDB" id="A0A1G6P3Z8"/>
<accession>A0A1G6P3Z8</accession>
<organism evidence="3 4">
    <name type="scientific">Sanguibacter gelidistatuariae</name>
    <dbReference type="NCBI Taxonomy" id="1814289"/>
    <lineage>
        <taxon>Bacteria</taxon>
        <taxon>Bacillati</taxon>
        <taxon>Actinomycetota</taxon>
        <taxon>Actinomycetes</taxon>
        <taxon>Micrococcales</taxon>
        <taxon>Sanguibacteraceae</taxon>
        <taxon>Sanguibacter</taxon>
    </lineage>
</organism>
<evidence type="ECO:0000313" key="4">
    <source>
        <dbReference type="Proteomes" id="UP000199039"/>
    </source>
</evidence>
<name>A0A1G6P3Z8_9MICO</name>
<evidence type="ECO:0000256" key="2">
    <source>
        <dbReference type="SAM" id="Phobius"/>
    </source>
</evidence>
<evidence type="ECO:0000256" key="1">
    <source>
        <dbReference type="SAM" id="MobiDB-lite"/>
    </source>
</evidence>
<sequence length="86" mass="9293">MSMINNSWADGGYEDRGPAPSRRVRVATTVVIILSTVVGVAWFAKVGLDQSRADCYANAPAGTTVADVTTTLRWLPPGYDCEYDQP</sequence>
<keyword evidence="2" id="KW-1133">Transmembrane helix</keyword>
<dbReference type="Proteomes" id="UP000199039">
    <property type="component" value="Unassembled WGS sequence"/>
</dbReference>
<gene>
    <name evidence="3" type="ORF">SAMN05216410_2296</name>
</gene>
<keyword evidence="2" id="KW-0812">Transmembrane</keyword>